<evidence type="ECO:0000259" key="2">
    <source>
        <dbReference type="Pfam" id="PF14474"/>
    </source>
</evidence>
<organism evidence="3 4">
    <name type="scientific">Mycena metata</name>
    <dbReference type="NCBI Taxonomy" id="1033252"/>
    <lineage>
        <taxon>Eukaryota</taxon>
        <taxon>Fungi</taxon>
        <taxon>Dikarya</taxon>
        <taxon>Basidiomycota</taxon>
        <taxon>Agaricomycotina</taxon>
        <taxon>Agaricomycetes</taxon>
        <taxon>Agaricomycetidae</taxon>
        <taxon>Agaricales</taxon>
        <taxon>Marasmiineae</taxon>
        <taxon>Mycenaceae</taxon>
        <taxon>Mycena</taxon>
    </lineage>
</organism>
<feature type="domain" description="Restriction of telomere capping protein 4 C-terminal" evidence="2">
    <location>
        <begin position="37"/>
        <end position="82"/>
    </location>
</feature>
<proteinExistence type="predicted"/>
<accession>A0AAD7MFD5</accession>
<gene>
    <name evidence="3" type="ORF">B0H16DRAFT_1742493</name>
</gene>
<feature type="compositionally biased region" description="Polar residues" evidence="1">
    <location>
        <begin position="156"/>
        <end position="171"/>
    </location>
</feature>
<dbReference type="AlphaFoldDB" id="A0AAD7MFD5"/>
<dbReference type="Pfam" id="PF14474">
    <property type="entry name" value="RTC4"/>
    <property type="match status" value="1"/>
</dbReference>
<name>A0AAD7MFD5_9AGAR</name>
<protein>
    <recommendedName>
        <fullName evidence="2">Restriction of telomere capping protein 4 C-terminal domain-containing protein</fullName>
    </recommendedName>
</protein>
<dbReference type="InterPro" id="IPR028094">
    <property type="entry name" value="RTC4_C"/>
</dbReference>
<sequence>MYGASSSFASSSFYCPDCPAIDVSVDQIFHMLASLVDTLHFVNFILTPHITISLIALELDMSFDEAWTVFQQSDKVGRALHPIPHTAAPQQNSPSPIKCKELEGNISLQTVWTDVYHPRRFSFSVEEAEKVQTSSSGEEVEQSPVKKQKKATQKKPSQNETVVDSPNQLACNVSRPVPRPRVSFLQDPTDGETVSTRLEPFLGPPYVLITVPRLNTTFWRFSPRRTRTRISKRSGDFQMS</sequence>
<reference evidence="3" key="1">
    <citation type="submission" date="2023-03" db="EMBL/GenBank/DDBJ databases">
        <title>Massive genome expansion in bonnet fungi (Mycena s.s.) driven by repeated elements and novel gene families across ecological guilds.</title>
        <authorList>
            <consortium name="Lawrence Berkeley National Laboratory"/>
            <person name="Harder C.B."/>
            <person name="Miyauchi S."/>
            <person name="Viragh M."/>
            <person name="Kuo A."/>
            <person name="Thoen E."/>
            <person name="Andreopoulos B."/>
            <person name="Lu D."/>
            <person name="Skrede I."/>
            <person name="Drula E."/>
            <person name="Henrissat B."/>
            <person name="Morin E."/>
            <person name="Kohler A."/>
            <person name="Barry K."/>
            <person name="LaButti K."/>
            <person name="Morin E."/>
            <person name="Salamov A."/>
            <person name="Lipzen A."/>
            <person name="Mereny Z."/>
            <person name="Hegedus B."/>
            <person name="Baldrian P."/>
            <person name="Stursova M."/>
            <person name="Weitz H."/>
            <person name="Taylor A."/>
            <person name="Grigoriev I.V."/>
            <person name="Nagy L.G."/>
            <person name="Martin F."/>
            <person name="Kauserud H."/>
        </authorList>
    </citation>
    <scope>NUCLEOTIDE SEQUENCE</scope>
    <source>
        <strain evidence="3">CBHHK182m</strain>
    </source>
</reference>
<comment type="caution">
    <text evidence="3">The sequence shown here is derived from an EMBL/GenBank/DDBJ whole genome shotgun (WGS) entry which is preliminary data.</text>
</comment>
<evidence type="ECO:0000313" key="3">
    <source>
        <dbReference type="EMBL" id="KAJ7714654.1"/>
    </source>
</evidence>
<dbReference type="EMBL" id="JARKIB010000321">
    <property type="protein sequence ID" value="KAJ7714654.1"/>
    <property type="molecule type" value="Genomic_DNA"/>
</dbReference>
<dbReference type="Proteomes" id="UP001215598">
    <property type="component" value="Unassembled WGS sequence"/>
</dbReference>
<evidence type="ECO:0000256" key="1">
    <source>
        <dbReference type="SAM" id="MobiDB-lite"/>
    </source>
</evidence>
<feature type="region of interest" description="Disordered" evidence="1">
    <location>
        <begin position="132"/>
        <end position="192"/>
    </location>
</feature>
<keyword evidence="4" id="KW-1185">Reference proteome</keyword>
<evidence type="ECO:0000313" key="4">
    <source>
        <dbReference type="Proteomes" id="UP001215598"/>
    </source>
</evidence>